<gene>
    <name evidence="1" type="ORF">B0I29_108142</name>
</gene>
<accession>A0A327ZAB9</accession>
<protein>
    <submittedName>
        <fullName evidence="1">Tetratricopeptide repeat protein</fullName>
    </submittedName>
</protein>
<comment type="caution">
    <text evidence="1">The sequence shown here is derived from an EMBL/GenBank/DDBJ whole genome shotgun (WGS) entry which is preliminary data.</text>
</comment>
<organism evidence="1 2">
    <name type="scientific">Actinoplanes lutulentus</name>
    <dbReference type="NCBI Taxonomy" id="1287878"/>
    <lineage>
        <taxon>Bacteria</taxon>
        <taxon>Bacillati</taxon>
        <taxon>Actinomycetota</taxon>
        <taxon>Actinomycetes</taxon>
        <taxon>Micromonosporales</taxon>
        <taxon>Micromonosporaceae</taxon>
        <taxon>Actinoplanes</taxon>
    </lineage>
</organism>
<dbReference type="AlphaFoldDB" id="A0A327ZAB9"/>
<evidence type="ECO:0000313" key="2">
    <source>
        <dbReference type="Proteomes" id="UP000249341"/>
    </source>
</evidence>
<dbReference type="Proteomes" id="UP000249341">
    <property type="component" value="Unassembled WGS sequence"/>
</dbReference>
<dbReference type="EMBL" id="QLMJ01000008">
    <property type="protein sequence ID" value="RAK36552.1"/>
    <property type="molecule type" value="Genomic_DNA"/>
</dbReference>
<dbReference type="RefSeq" id="WP_245972612.1">
    <property type="nucleotide sequence ID" value="NZ_JACHWI010000007.1"/>
</dbReference>
<name>A0A327ZAB9_9ACTN</name>
<evidence type="ECO:0000313" key="1">
    <source>
        <dbReference type="EMBL" id="RAK36552.1"/>
    </source>
</evidence>
<reference evidence="1 2" key="1">
    <citation type="submission" date="2018-06" db="EMBL/GenBank/DDBJ databases">
        <title>Genomic Encyclopedia of Type Strains, Phase III (KMG-III): the genomes of soil and plant-associated and newly described type strains.</title>
        <authorList>
            <person name="Whitman W."/>
        </authorList>
    </citation>
    <scope>NUCLEOTIDE SEQUENCE [LARGE SCALE GENOMIC DNA]</scope>
    <source>
        <strain evidence="1 2">CGMCC 4.7090</strain>
    </source>
</reference>
<dbReference type="Gene3D" id="1.25.40.10">
    <property type="entry name" value="Tetratricopeptide repeat domain"/>
    <property type="match status" value="1"/>
</dbReference>
<sequence>MVWFSGARWRRPARLAAAATVAAALVAVVVWGRHPLANTLAATSWDVLGRASWIAPVVEAGNHDAAIVILRQLLAEQTRLIGADHADSLTTRRNLADALEENSPREAAAAYQRLLDDCVRIMGTEHSYTLVTRCEVVKRDADHDNPQQTVARFEELLGDCRRILGSD</sequence>
<keyword evidence="2" id="KW-1185">Reference proteome</keyword>
<proteinExistence type="predicted"/>
<dbReference type="InterPro" id="IPR011990">
    <property type="entry name" value="TPR-like_helical_dom_sf"/>
</dbReference>